<proteinExistence type="predicted"/>
<keyword evidence="3" id="KW-1185">Reference proteome</keyword>
<protein>
    <submittedName>
        <fullName evidence="2">Uncharacterized protein</fullName>
    </submittedName>
</protein>
<feature type="region of interest" description="Disordered" evidence="1">
    <location>
        <begin position="242"/>
        <end position="261"/>
    </location>
</feature>
<accession>A0AA39IS18</accession>
<comment type="caution">
    <text evidence="2">The sequence shown here is derived from an EMBL/GenBank/DDBJ whole genome shotgun (WGS) entry which is preliminary data.</text>
</comment>
<dbReference type="Proteomes" id="UP001175271">
    <property type="component" value="Unassembled WGS sequence"/>
</dbReference>
<sequence length="331" mass="37682">MTWILLQFVFESATNHKISTEMSSSAPRTRRSARRTATLGDEPKPFEMITPKPEPIDEDDAAPPPVPERRIRRIRIKNFPVEDELPAPRSAFSMAEGSDASSSSPVVEPPTKKRRTRRIVIKPVVKPEPDDDSGDGKRRRKRKVLDWTPDGPTVGEEVPSHDEDDGEDDDPDFDEDSSNDESDDKEEIVHTLNRIPKQERDTSFPPVAPSHERPTRTQPRRAVNVPPPRAVFMRKQQIDFGGMPKAEPEFDPASDPESYEEDNDVFEEDGLIHLKFDKESRTVDNYGCYLDYDKIPVKKSAPKFNTQKLAMKTWMSKYVMIPGQTVLAKLM</sequence>
<dbReference type="EMBL" id="JAUCMV010000001">
    <property type="protein sequence ID" value="KAK0428696.1"/>
    <property type="molecule type" value="Genomic_DNA"/>
</dbReference>
<evidence type="ECO:0000256" key="1">
    <source>
        <dbReference type="SAM" id="MobiDB-lite"/>
    </source>
</evidence>
<organism evidence="2 3">
    <name type="scientific">Steinernema hermaphroditum</name>
    <dbReference type="NCBI Taxonomy" id="289476"/>
    <lineage>
        <taxon>Eukaryota</taxon>
        <taxon>Metazoa</taxon>
        <taxon>Ecdysozoa</taxon>
        <taxon>Nematoda</taxon>
        <taxon>Chromadorea</taxon>
        <taxon>Rhabditida</taxon>
        <taxon>Tylenchina</taxon>
        <taxon>Panagrolaimomorpha</taxon>
        <taxon>Strongyloidoidea</taxon>
        <taxon>Steinernematidae</taxon>
        <taxon>Steinernema</taxon>
    </lineage>
</organism>
<evidence type="ECO:0000313" key="3">
    <source>
        <dbReference type="Proteomes" id="UP001175271"/>
    </source>
</evidence>
<dbReference type="AlphaFoldDB" id="A0AA39IS18"/>
<feature type="compositionally biased region" description="Acidic residues" evidence="1">
    <location>
        <begin position="249"/>
        <end position="261"/>
    </location>
</feature>
<feature type="compositionally biased region" description="Acidic residues" evidence="1">
    <location>
        <begin position="162"/>
        <end position="186"/>
    </location>
</feature>
<evidence type="ECO:0000313" key="2">
    <source>
        <dbReference type="EMBL" id="KAK0428696.1"/>
    </source>
</evidence>
<feature type="compositionally biased region" description="Low complexity" evidence="1">
    <location>
        <begin position="93"/>
        <end position="106"/>
    </location>
</feature>
<feature type="region of interest" description="Disordered" evidence="1">
    <location>
        <begin position="19"/>
        <end position="225"/>
    </location>
</feature>
<gene>
    <name evidence="2" type="ORF">QR680_010954</name>
</gene>
<reference evidence="2" key="1">
    <citation type="submission" date="2023-06" db="EMBL/GenBank/DDBJ databases">
        <title>Genomic analysis of the entomopathogenic nematode Steinernema hermaphroditum.</title>
        <authorList>
            <person name="Schwarz E.M."/>
            <person name="Heppert J.K."/>
            <person name="Baniya A."/>
            <person name="Schwartz H.T."/>
            <person name="Tan C.-H."/>
            <person name="Antoshechkin I."/>
            <person name="Sternberg P.W."/>
            <person name="Goodrich-Blair H."/>
            <person name="Dillman A.R."/>
        </authorList>
    </citation>
    <scope>NUCLEOTIDE SEQUENCE</scope>
    <source>
        <strain evidence="2">PS9179</strain>
        <tissue evidence="2">Whole animal</tissue>
    </source>
</reference>
<name>A0AA39IS18_9BILA</name>